<dbReference type="GO" id="GO:0004751">
    <property type="term" value="F:ribose-5-phosphate isomerase activity"/>
    <property type="evidence" value="ECO:0007669"/>
    <property type="project" value="TreeGrafter"/>
</dbReference>
<name>A0A2S8G5T8_9BACT</name>
<dbReference type="NCBIfam" id="NF004051">
    <property type="entry name" value="PRK05571.1"/>
    <property type="match status" value="1"/>
</dbReference>
<dbReference type="GO" id="GO:0009052">
    <property type="term" value="P:pentose-phosphate shunt, non-oxidative branch"/>
    <property type="evidence" value="ECO:0007669"/>
    <property type="project" value="TreeGrafter"/>
</dbReference>
<dbReference type="AlphaFoldDB" id="A0A2S8G5T8"/>
<dbReference type="PANTHER" id="PTHR30345:SF0">
    <property type="entry name" value="DNA DAMAGE-REPAIR_TOLERATION PROTEIN DRT102"/>
    <property type="match status" value="1"/>
</dbReference>
<dbReference type="InterPro" id="IPR004785">
    <property type="entry name" value="RpiB"/>
</dbReference>
<evidence type="ECO:0000256" key="3">
    <source>
        <dbReference type="PIRSR" id="PIRSR005384-1"/>
    </source>
</evidence>
<organism evidence="4 5">
    <name type="scientific">Blastopirellula marina</name>
    <dbReference type="NCBI Taxonomy" id="124"/>
    <lineage>
        <taxon>Bacteria</taxon>
        <taxon>Pseudomonadati</taxon>
        <taxon>Planctomycetota</taxon>
        <taxon>Planctomycetia</taxon>
        <taxon>Pirellulales</taxon>
        <taxon>Pirellulaceae</taxon>
        <taxon>Blastopirellula</taxon>
    </lineage>
</organism>
<dbReference type="Pfam" id="PF02502">
    <property type="entry name" value="LacAB_rpiB"/>
    <property type="match status" value="1"/>
</dbReference>
<dbReference type="RefSeq" id="WP_105328261.1">
    <property type="nucleotide sequence ID" value="NZ_PUHY01000004.1"/>
</dbReference>
<dbReference type="OrthoDB" id="1778624at2"/>
<dbReference type="PIRSF" id="PIRSF005384">
    <property type="entry name" value="RpiB_LacA_B"/>
    <property type="match status" value="1"/>
</dbReference>
<dbReference type="NCBIfam" id="TIGR00689">
    <property type="entry name" value="rpiB_lacA_lacB"/>
    <property type="match status" value="1"/>
</dbReference>
<gene>
    <name evidence="4" type="primary">rpiB</name>
    <name evidence="4" type="ORF">C5Y83_03530</name>
</gene>
<evidence type="ECO:0000256" key="1">
    <source>
        <dbReference type="ARBA" id="ARBA00008754"/>
    </source>
</evidence>
<dbReference type="PANTHER" id="PTHR30345">
    <property type="entry name" value="RIBOSE-5-PHOSPHATE ISOMERASE B"/>
    <property type="match status" value="1"/>
</dbReference>
<dbReference type="EMBL" id="PUHY01000004">
    <property type="protein sequence ID" value="PQO39825.1"/>
    <property type="molecule type" value="Genomic_DNA"/>
</dbReference>
<dbReference type="Proteomes" id="UP000238322">
    <property type="component" value="Unassembled WGS sequence"/>
</dbReference>
<keyword evidence="2 4" id="KW-0413">Isomerase</keyword>
<dbReference type="GO" id="GO:0019316">
    <property type="term" value="P:D-allose catabolic process"/>
    <property type="evidence" value="ECO:0007669"/>
    <property type="project" value="TreeGrafter"/>
</dbReference>
<dbReference type="SUPFAM" id="SSF89623">
    <property type="entry name" value="Ribose/Galactose isomerase RpiB/AlsB"/>
    <property type="match status" value="1"/>
</dbReference>
<sequence length="152" mass="16847">MKIAIGSDHRGFEVKTKIIEHIKKLGHEAIDCGAHDCGAIDYPDIASAVSEKIVHGDVDRGILICGSGIGMAITANKFPGVRAATCHDDLTAEMSRRHNNVNVMCLSADLLGERLIDRMVDLWINTAFEKGRHQRRVDKISEVERRFSKDKP</sequence>
<dbReference type="Gene3D" id="3.40.1400.10">
    <property type="entry name" value="Sugar-phosphate isomerase, RpiB/LacA/LacB"/>
    <property type="match status" value="1"/>
</dbReference>
<evidence type="ECO:0000313" key="5">
    <source>
        <dbReference type="Proteomes" id="UP000238322"/>
    </source>
</evidence>
<evidence type="ECO:0000313" key="4">
    <source>
        <dbReference type="EMBL" id="PQO39825.1"/>
    </source>
</evidence>
<evidence type="ECO:0000256" key="2">
    <source>
        <dbReference type="ARBA" id="ARBA00023235"/>
    </source>
</evidence>
<dbReference type="NCBIfam" id="TIGR01120">
    <property type="entry name" value="rpiB"/>
    <property type="match status" value="1"/>
</dbReference>
<comment type="similarity">
    <text evidence="1">Belongs to the LacAB/RpiB family.</text>
</comment>
<proteinExistence type="inferred from homology"/>
<dbReference type="InterPro" id="IPR036569">
    <property type="entry name" value="RpiB_LacA_LacB_sf"/>
</dbReference>
<protein>
    <submittedName>
        <fullName evidence="4">Ribose 5-phosphate isomerase B</fullName>
    </submittedName>
</protein>
<accession>A0A2S8G5T8</accession>
<dbReference type="InterPro" id="IPR003500">
    <property type="entry name" value="RpiB_LacA_LacB"/>
</dbReference>
<comment type="caution">
    <text evidence="4">The sequence shown here is derived from an EMBL/GenBank/DDBJ whole genome shotgun (WGS) entry which is preliminary data.</text>
</comment>
<feature type="active site" description="Proton acceptor" evidence="3">
    <location>
        <position position="65"/>
    </location>
</feature>
<feature type="active site" description="Proton donor" evidence="3">
    <location>
        <position position="98"/>
    </location>
</feature>
<reference evidence="4 5" key="1">
    <citation type="submission" date="2018-02" db="EMBL/GenBank/DDBJ databases">
        <title>Comparative genomes isolates from brazilian mangrove.</title>
        <authorList>
            <person name="Araujo J.E."/>
            <person name="Taketani R.G."/>
            <person name="Silva M.C.P."/>
            <person name="Loureco M.V."/>
            <person name="Andreote F.D."/>
        </authorList>
    </citation>
    <scope>NUCLEOTIDE SEQUENCE [LARGE SCALE GENOMIC DNA]</scope>
    <source>
        <strain evidence="4 5">Hex-1 MGV</strain>
    </source>
</reference>